<accession>A0AA43GZW6</accession>
<dbReference type="EMBL" id="JANQDL010000083">
    <property type="protein sequence ID" value="MDH6064539.1"/>
    <property type="molecule type" value="Genomic_DNA"/>
</dbReference>
<dbReference type="AlphaFoldDB" id="A0AA43GZW6"/>
<dbReference type="RefSeq" id="WP_280657412.1">
    <property type="nucleotide sequence ID" value="NZ_JANQDL010000083.1"/>
</dbReference>
<evidence type="ECO:0000313" key="1">
    <source>
        <dbReference type="EMBL" id="MDH6064539.1"/>
    </source>
</evidence>
<dbReference type="Proteomes" id="UP001159370">
    <property type="component" value="Unassembled WGS sequence"/>
</dbReference>
<name>A0AA43GZW6_9CYAN</name>
<organism evidence="1 2">
    <name type="scientific">Umezakia ovalisporum FSS-62</name>
    <dbReference type="NCBI Taxonomy" id="2971776"/>
    <lineage>
        <taxon>Bacteria</taxon>
        <taxon>Bacillati</taxon>
        <taxon>Cyanobacteriota</taxon>
        <taxon>Cyanophyceae</taxon>
        <taxon>Nostocales</taxon>
        <taxon>Nodulariaceae</taxon>
        <taxon>Umezakia</taxon>
    </lineage>
</organism>
<gene>
    <name evidence="1" type="ORF">NWP23_12330</name>
</gene>
<protein>
    <submittedName>
        <fullName evidence="1">Uncharacterized protein</fullName>
    </submittedName>
</protein>
<reference evidence="1 2" key="1">
    <citation type="journal article" date="2023" name="J. Phycol.">
        <title>Chrysosporum ovalisporum is synonymous with the true-branching cyanobacterium Umezakia natans (Nostocales/Aphanizomenonaceae).</title>
        <authorList>
            <person name="McGregor G.B."/>
            <person name="Sendall B.C."/>
            <person name="Niiyama Y."/>
            <person name="Tuji A."/>
            <person name="Willis A."/>
        </authorList>
    </citation>
    <scope>NUCLEOTIDE SEQUENCE [LARGE SCALE GENOMIC DNA]</scope>
    <source>
        <strain evidence="1 2">FSS-62</strain>
    </source>
</reference>
<proteinExistence type="predicted"/>
<comment type="caution">
    <text evidence="1">The sequence shown here is derived from an EMBL/GenBank/DDBJ whole genome shotgun (WGS) entry which is preliminary data.</text>
</comment>
<evidence type="ECO:0000313" key="2">
    <source>
        <dbReference type="Proteomes" id="UP001159370"/>
    </source>
</evidence>
<dbReference type="GeneID" id="83686142"/>
<sequence length="62" mass="6936">MTQNLSSIQKMMGKDRLIKAKYAKVFPISSGSAVADGETHRTALLNQNLKFTMVLVFEDFDV</sequence>